<dbReference type="Pfam" id="PF05721">
    <property type="entry name" value="PhyH"/>
    <property type="match status" value="1"/>
</dbReference>
<dbReference type="PANTHER" id="PTHR37563">
    <property type="entry name" value="PHYTANOYL-COA DIOXYGENASE FAMILY PROTEIN (AFU_ORTHOLOGUE AFUA_2G03330)"/>
    <property type="match status" value="1"/>
</dbReference>
<dbReference type="Proteomes" id="UP001472866">
    <property type="component" value="Chromosome 07"/>
</dbReference>
<dbReference type="PANTHER" id="PTHR37563:SF2">
    <property type="entry name" value="PHYTANOYL-COA DIOXYGENASE FAMILY PROTEIN (AFU_ORTHOLOGUE AFUA_2G03330)"/>
    <property type="match status" value="1"/>
</dbReference>
<evidence type="ECO:0000313" key="1">
    <source>
        <dbReference type="EMBL" id="WZN63382.1"/>
    </source>
</evidence>
<dbReference type="SUPFAM" id="SSF51197">
    <property type="entry name" value="Clavaminate synthase-like"/>
    <property type="match status" value="1"/>
</dbReference>
<dbReference type="InterPro" id="IPR051961">
    <property type="entry name" value="Fungal_Metabolite_Diox"/>
</dbReference>
<dbReference type="Gene3D" id="2.60.120.620">
    <property type="entry name" value="q2cbj1_9rhob like domain"/>
    <property type="match status" value="1"/>
</dbReference>
<evidence type="ECO:0000313" key="2">
    <source>
        <dbReference type="Proteomes" id="UP001472866"/>
    </source>
</evidence>
<dbReference type="AlphaFoldDB" id="A0AAX4PAH6"/>
<protein>
    <submittedName>
        <fullName evidence="1">Uncharacterized protein</fullName>
    </submittedName>
</protein>
<dbReference type="EMBL" id="CP151507">
    <property type="protein sequence ID" value="WZN63382.1"/>
    <property type="molecule type" value="Genomic_DNA"/>
</dbReference>
<reference evidence="1 2" key="1">
    <citation type="submission" date="2024-03" db="EMBL/GenBank/DDBJ databases">
        <title>Complete genome sequence of the green alga Chloropicon roscoffensis RCC1871.</title>
        <authorList>
            <person name="Lemieux C."/>
            <person name="Pombert J.-F."/>
            <person name="Otis C."/>
            <person name="Turmel M."/>
        </authorList>
    </citation>
    <scope>NUCLEOTIDE SEQUENCE [LARGE SCALE GENOMIC DNA]</scope>
    <source>
        <strain evidence="1 2">RCC1871</strain>
    </source>
</reference>
<sequence>MKNSMRTNTPYFLLVTSALVGSSIFSGIATTHELYRTLGLKRETERTERWSSKNLYKPERTPAQRCDYTFDEEVYPSFYDDECWKTYSVDDWRRREGGASRALLDHGAAYLKNILEYKEAKVLREYLVGELSPKTLDGKDYYIFGLRNSTGRYDLTLDPTVQEPVMDALNKVTTRLRPTLDKILGSNATLFELSVYATCHAGQQQHHRDAISFWCGAGNSFKDRPGMVVTMDEEKGLVVIKPSHYENSKCANVYSIFIALQPTTQGKNGVTFIYPGSHLYLPRNVSVDPETFQDRVAGALNRCEPAMNTGDGFVYNSNTLHGANSNPSRAARMMLVISFRSDQGKLGQPLSGNPYGSVNHSFVRLHPVPVDATKGDNECQSYSCLLEECSPRYDCLSGKCRPRYKKHCLFSSGKVLLDEFPTTTEIFKDLVASP</sequence>
<organism evidence="1 2">
    <name type="scientific">Chloropicon roscoffensis</name>
    <dbReference type="NCBI Taxonomy" id="1461544"/>
    <lineage>
        <taxon>Eukaryota</taxon>
        <taxon>Viridiplantae</taxon>
        <taxon>Chlorophyta</taxon>
        <taxon>Chloropicophyceae</taxon>
        <taxon>Chloropicales</taxon>
        <taxon>Chloropicaceae</taxon>
        <taxon>Chloropicon</taxon>
    </lineage>
</organism>
<name>A0AAX4PAH6_9CHLO</name>
<accession>A0AAX4PAH6</accession>
<proteinExistence type="predicted"/>
<gene>
    <name evidence="1" type="ORF">HKI87_07g49300</name>
</gene>
<keyword evidence="2" id="KW-1185">Reference proteome</keyword>
<dbReference type="InterPro" id="IPR008775">
    <property type="entry name" value="Phytyl_CoA_dOase-like"/>
</dbReference>